<reference evidence="1 2" key="1">
    <citation type="submission" date="2019-02" db="EMBL/GenBank/DDBJ databases">
        <title>Deep-cultivation of Planctomycetes and their phenomic and genomic characterization uncovers novel biology.</title>
        <authorList>
            <person name="Wiegand S."/>
            <person name="Jogler M."/>
            <person name="Boedeker C."/>
            <person name="Pinto D."/>
            <person name="Vollmers J."/>
            <person name="Rivas-Marin E."/>
            <person name="Kohn T."/>
            <person name="Peeters S.H."/>
            <person name="Heuer A."/>
            <person name="Rast P."/>
            <person name="Oberbeckmann S."/>
            <person name="Bunk B."/>
            <person name="Jeske O."/>
            <person name="Meyerdierks A."/>
            <person name="Storesund J.E."/>
            <person name="Kallscheuer N."/>
            <person name="Luecker S."/>
            <person name="Lage O.M."/>
            <person name="Pohl T."/>
            <person name="Merkel B.J."/>
            <person name="Hornburger P."/>
            <person name="Mueller R.-W."/>
            <person name="Bruemmer F."/>
            <person name="Labrenz M."/>
            <person name="Spormann A.M."/>
            <person name="Op den Camp H."/>
            <person name="Overmann J."/>
            <person name="Amann R."/>
            <person name="Jetten M.S.M."/>
            <person name="Mascher T."/>
            <person name="Medema M.H."/>
            <person name="Devos D.P."/>
            <person name="Kaster A.-K."/>
            <person name="Ovreas L."/>
            <person name="Rohde M."/>
            <person name="Galperin M.Y."/>
            <person name="Jogler C."/>
        </authorList>
    </citation>
    <scope>NUCLEOTIDE SEQUENCE [LARGE SCALE GENOMIC DNA]</scope>
    <source>
        <strain evidence="1 2">ETA_A8</strain>
    </source>
</reference>
<evidence type="ECO:0000313" key="1">
    <source>
        <dbReference type="EMBL" id="QDU25581.1"/>
    </source>
</evidence>
<sequence length="88" mass="9330">MKRQPSKQKQTRDALARLDSALDVGYVAIHDIEQRARDLSQAITQIGYGLDTLRALAANKSLSVSECEAIDALLAAVSKACSVKGGAS</sequence>
<gene>
    <name evidence="1" type="ORF">ETAA8_06510</name>
</gene>
<accession>A0A517Y5R7</accession>
<proteinExistence type="predicted"/>
<dbReference type="Proteomes" id="UP000315017">
    <property type="component" value="Chromosome"/>
</dbReference>
<name>A0A517Y5R7_9BACT</name>
<dbReference type="AlphaFoldDB" id="A0A517Y5R7"/>
<keyword evidence="2" id="KW-1185">Reference proteome</keyword>
<evidence type="ECO:0000313" key="2">
    <source>
        <dbReference type="Proteomes" id="UP000315017"/>
    </source>
</evidence>
<dbReference type="KEGG" id="aagg:ETAA8_06510"/>
<organism evidence="1 2">
    <name type="scientific">Anatilimnocola aggregata</name>
    <dbReference type="NCBI Taxonomy" id="2528021"/>
    <lineage>
        <taxon>Bacteria</taxon>
        <taxon>Pseudomonadati</taxon>
        <taxon>Planctomycetota</taxon>
        <taxon>Planctomycetia</taxon>
        <taxon>Pirellulales</taxon>
        <taxon>Pirellulaceae</taxon>
        <taxon>Anatilimnocola</taxon>
    </lineage>
</organism>
<dbReference type="RefSeq" id="WP_145084757.1">
    <property type="nucleotide sequence ID" value="NZ_CP036274.1"/>
</dbReference>
<dbReference type="EMBL" id="CP036274">
    <property type="protein sequence ID" value="QDU25581.1"/>
    <property type="molecule type" value="Genomic_DNA"/>
</dbReference>
<protein>
    <submittedName>
        <fullName evidence="1">Uncharacterized protein</fullName>
    </submittedName>
</protein>